<organism evidence="1 2">
    <name type="scientific">Artemia franciscana</name>
    <name type="common">Brine shrimp</name>
    <name type="synonym">Artemia sanfranciscana</name>
    <dbReference type="NCBI Taxonomy" id="6661"/>
    <lineage>
        <taxon>Eukaryota</taxon>
        <taxon>Metazoa</taxon>
        <taxon>Ecdysozoa</taxon>
        <taxon>Arthropoda</taxon>
        <taxon>Crustacea</taxon>
        <taxon>Branchiopoda</taxon>
        <taxon>Anostraca</taxon>
        <taxon>Artemiidae</taxon>
        <taxon>Artemia</taxon>
    </lineage>
</organism>
<evidence type="ECO:0000313" key="1">
    <source>
        <dbReference type="EMBL" id="KAK2712599.1"/>
    </source>
</evidence>
<reference evidence="1" key="1">
    <citation type="submission" date="2023-07" db="EMBL/GenBank/DDBJ databases">
        <title>Chromosome-level genome assembly of Artemia franciscana.</title>
        <authorList>
            <person name="Jo E."/>
        </authorList>
    </citation>
    <scope>NUCLEOTIDE SEQUENCE</scope>
    <source>
        <tissue evidence="1">Whole body</tissue>
    </source>
</reference>
<evidence type="ECO:0000313" key="2">
    <source>
        <dbReference type="Proteomes" id="UP001187531"/>
    </source>
</evidence>
<proteinExistence type="predicted"/>
<dbReference type="SUPFAM" id="SSF56219">
    <property type="entry name" value="DNase I-like"/>
    <property type="match status" value="1"/>
</dbReference>
<gene>
    <name evidence="1" type="ORF">QYM36_011326</name>
</gene>
<dbReference type="InterPro" id="IPR036691">
    <property type="entry name" value="Endo/exonu/phosph_ase_sf"/>
</dbReference>
<protein>
    <submittedName>
        <fullName evidence="1">Uncharacterized protein</fullName>
    </submittedName>
</protein>
<dbReference type="EMBL" id="JAVRJZ010000015">
    <property type="protein sequence ID" value="KAK2712599.1"/>
    <property type="molecule type" value="Genomic_DNA"/>
</dbReference>
<comment type="caution">
    <text evidence="1">The sequence shown here is derived from an EMBL/GenBank/DDBJ whole genome shotgun (WGS) entry which is preliminary data.</text>
</comment>
<name>A0AA88HS83_ARTSF</name>
<accession>A0AA88HS83</accession>
<dbReference type="Proteomes" id="UP001187531">
    <property type="component" value="Unassembled WGS sequence"/>
</dbReference>
<keyword evidence="2" id="KW-1185">Reference proteome</keyword>
<dbReference type="AlphaFoldDB" id="A0AA88HS83"/>
<sequence length="106" mass="11988">MRIHLQKYEFRVYSLNVRSVKRESTRLVKAMEINIYQAGVLCLSETRLNGLYVETLPVRNSDNSYLFLKSGEHDGSGDHGVGFMIGRHVQKAVLAWDPVNPGIAKP</sequence>